<sequence>MNINCIVFKRNNKILLNIITRLKSTNNIYDGNDYRYNITNNLPIKKLNLRNYEVASPFMTNDEEIIVLSNIGKNMHKLKILKKLLKKDVSEIEKLKEIESYETCIGKKEEESKYKLNLKAGGLFKDWDNIF</sequence>
<accession>A0A6C0D6C2</accession>
<evidence type="ECO:0000313" key="1">
    <source>
        <dbReference type="EMBL" id="QHT12586.1"/>
    </source>
</evidence>
<dbReference type="EMBL" id="MN739548">
    <property type="protein sequence ID" value="QHT12586.1"/>
    <property type="molecule type" value="Genomic_DNA"/>
</dbReference>
<name>A0A6C0D6C2_9ZZZZ</name>
<proteinExistence type="predicted"/>
<dbReference type="AlphaFoldDB" id="A0A6C0D6C2"/>
<organism evidence="1">
    <name type="scientific">viral metagenome</name>
    <dbReference type="NCBI Taxonomy" id="1070528"/>
    <lineage>
        <taxon>unclassified sequences</taxon>
        <taxon>metagenomes</taxon>
        <taxon>organismal metagenomes</taxon>
    </lineage>
</organism>
<protein>
    <submittedName>
        <fullName evidence="1">Uncharacterized protein</fullName>
    </submittedName>
</protein>
<reference evidence="1" key="1">
    <citation type="journal article" date="2020" name="Nature">
        <title>Giant virus diversity and host interactions through global metagenomics.</title>
        <authorList>
            <person name="Schulz F."/>
            <person name="Roux S."/>
            <person name="Paez-Espino D."/>
            <person name="Jungbluth S."/>
            <person name="Walsh D.A."/>
            <person name="Denef V.J."/>
            <person name="McMahon K.D."/>
            <person name="Konstantinidis K.T."/>
            <person name="Eloe-Fadrosh E.A."/>
            <person name="Kyrpides N.C."/>
            <person name="Woyke T."/>
        </authorList>
    </citation>
    <scope>NUCLEOTIDE SEQUENCE</scope>
    <source>
        <strain evidence="1">GVMAG-M-3300023174-130</strain>
    </source>
</reference>